<name>A0A2P6NDW9_9EUKA</name>
<evidence type="ECO:0000256" key="1">
    <source>
        <dbReference type="SAM" id="SignalP"/>
    </source>
</evidence>
<dbReference type="InParanoid" id="A0A2P6NDW9"/>
<evidence type="ECO:0000313" key="3">
    <source>
        <dbReference type="Proteomes" id="UP000241769"/>
    </source>
</evidence>
<accession>A0A2P6NDW9</accession>
<organism evidence="2 3">
    <name type="scientific">Planoprotostelium fungivorum</name>
    <dbReference type="NCBI Taxonomy" id="1890364"/>
    <lineage>
        <taxon>Eukaryota</taxon>
        <taxon>Amoebozoa</taxon>
        <taxon>Evosea</taxon>
        <taxon>Variosea</taxon>
        <taxon>Cavosteliida</taxon>
        <taxon>Cavosteliaceae</taxon>
        <taxon>Planoprotostelium</taxon>
    </lineage>
</organism>
<comment type="caution">
    <text evidence="2">The sequence shown here is derived from an EMBL/GenBank/DDBJ whole genome shotgun (WGS) entry which is preliminary data.</text>
</comment>
<feature type="signal peptide" evidence="1">
    <location>
        <begin position="1"/>
        <end position="15"/>
    </location>
</feature>
<gene>
    <name evidence="2" type="ORF">PROFUN_10434</name>
</gene>
<proteinExistence type="predicted"/>
<dbReference type="Proteomes" id="UP000241769">
    <property type="component" value="Unassembled WGS sequence"/>
</dbReference>
<dbReference type="AlphaFoldDB" id="A0A2P6NDW9"/>
<evidence type="ECO:0000313" key="2">
    <source>
        <dbReference type="EMBL" id="PRP82163.1"/>
    </source>
</evidence>
<feature type="chain" id="PRO_5015148167" description="Lipid-binding serum glycoprotein C-terminal domain-containing protein" evidence="1">
    <location>
        <begin position="16"/>
        <end position="429"/>
    </location>
</feature>
<sequence>MRLLTLLLVVAASFAIQNEPGVGIYLPLDPLNDSLQWITPVIGLLPSLILPDCLCGGGKPKVDQDRLVRKHSSTSSQYLSESIRTSLTFNATGGPKNINSTRSHGQLNFIDAIMILDTKSEGHSYFQYIYNLTLMPENDSASFDQNLFPEMNEQFMTALRDGSLAKFVASSLNEGLLLILQDMENFEVIPGHLSLNMSFVEPPSIVDGILSLPFRGAASERECSYPFKPLPKFTESAINVLLSDTTINCLMEALSSSHFTKSVPVGDLTITGGLSSAPSSEIIFNGTSVHAMINLAASVASKVSQINGTAFLDATLNFTLGGEKVSEILLNVSEVNINAMSLNATSYQGSEEFNEEIHQTDFNQVGDKLMQFVNNEIGKKVVAKRFDQLLSLGLPSGIAKVLDGSVHRKFSGVLNGAFGIGINLSPPQL</sequence>
<keyword evidence="3" id="KW-1185">Reference proteome</keyword>
<dbReference type="EMBL" id="MDYQ01000109">
    <property type="protein sequence ID" value="PRP82163.1"/>
    <property type="molecule type" value="Genomic_DNA"/>
</dbReference>
<protein>
    <recommendedName>
        <fullName evidence="4">Lipid-binding serum glycoprotein C-terminal domain-containing protein</fullName>
    </recommendedName>
</protein>
<keyword evidence="1" id="KW-0732">Signal</keyword>
<evidence type="ECO:0008006" key="4">
    <source>
        <dbReference type="Google" id="ProtNLM"/>
    </source>
</evidence>
<reference evidence="2 3" key="1">
    <citation type="journal article" date="2018" name="Genome Biol. Evol.">
        <title>Multiple Roots of Fruiting Body Formation in Amoebozoa.</title>
        <authorList>
            <person name="Hillmann F."/>
            <person name="Forbes G."/>
            <person name="Novohradska S."/>
            <person name="Ferling I."/>
            <person name="Riege K."/>
            <person name="Groth M."/>
            <person name="Westermann M."/>
            <person name="Marz M."/>
            <person name="Spaller T."/>
            <person name="Winckler T."/>
            <person name="Schaap P."/>
            <person name="Glockner G."/>
        </authorList>
    </citation>
    <scope>NUCLEOTIDE SEQUENCE [LARGE SCALE GENOMIC DNA]</scope>
    <source>
        <strain evidence="2 3">Jena</strain>
    </source>
</reference>